<organism evidence="2 3">
    <name type="scientific">Mageeibacillus indolicus</name>
    <dbReference type="NCBI Taxonomy" id="884684"/>
    <lineage>
        <taxon>Bacteria</taxon>
        <taxon>Bacillati</taxon>
        <taxon>Bacillota</taxon>
        <taxon>Clostridia</taxon>
        <taxon>Eubacteriales</taxon>
        <taxon>Oscillospiraceae</taxon>
        <taxon>Mageeibacillus</taxon>
    </lineage>
</organism>
<name>A0A2J8B0X9_9FIRM</name>
<gene>
    <name evidence="2" type="ORF">B7R76_06170</name>
</gene>
<evidence type="ECO:0000256" key="1">
    <source>
        <dbReference type="SAM" id="MobiDB-lite"/>
    </source>
</evidence>
<dbReference type="AlphaFoldDB" id="A0A2J8B0X9"/>
<dbReference type="RefSeq" id="WP_012992687.1">
    <property type="nucleotide sequence ID" value="NZ_NBZD01000003.1"/>
</dbReference>
<reference evidence="3" key="1">
    <citation type="submission" date="2017-04" db="EMBL/GenBank/DDBJ databases">
        <authorList>
            <person name="Bumgarner R.E."/>
            <person name="Fredricks D.N."/>
            <person name="Srinivasan S."/>
        </authorList>
    </citation>
    <scope>NUCLEOTIDE SEQUENCE [LARGE SCALE GENOMIC DNA]</scope>
    <source>
        <strain evidence="3">KA00405</strain>
    </source>
</reference>
<dbReference type="InterPro" id="IPR009711">
    <property type="entry name" value="UPF0473"/>
</dbReference>
<feature type="region of interest" description="Disordered" evidence="1">
    <location>
        <begin position="1"/>
        <end position="24"/>
    </location>
</feature>
<evidence type="ECO:0000313" key="2">
    <source>
        <dbReference type="EMBL" id="PNH18422.1"/>
    </source>
</evidence>
<sequence>MSLFRRSVTSGQAPRGLRNSRRLPPAAEQQMAAAIVARDGEEETLAVLEDVDTGVEFYMDIIDRFALNGRNYIALFPLPDKRQTTLPELVILRVISGDGQSVNSLFESIRDRSELNAAFDAFSIRYERSIYSK</sequence>
<evidence type="ECO:0000313" key="3">
    <source>
        <dbReference type="Proteomes" id="UP000236394"/>
    </source>
</evidence>
<dbReference type="Pfam" id="PF06949">
    <property type="entry name" value="DUF1292"/>
    <property type="match status" value="1"/>
</dbReference>
<dbReference type="Proteomes" id="UP000236394">
    <property type="component" value="Unassembled WGS sequence"/>
</dbReference>
<dbReference type="EMBL" id="NBZD01000003">
    <property type="protein sequence ID" value="PNH18422.1"/>
    <property type="molecule type" value="Genomic_DNA"/>
</dbReference>
<protein>
    <submittedName>
        <fullName evidence="2">DUF1292 domain-containing protein</fullName>
    </submittedName>
</protein>
<accession>A0A2J8B0X9</accession>
<proteinExistence type="predicted"/>
<comment type="caution">
    <text evidence="2">The sequence shown here is derived from an EMBL/GenBank/DDBJ whole genome shotgun (WGS) entry which is preliminary data.</text>
</comment>